<evidence type="ECO:0000256" key="5">
    <source>
        <dbReference type="ARBA" id="ARBA00023274"/>
    </source>
</evidence>
<dbReference type="InterPro" id="IPR002942">
    <property type="entry name" value="S4_RNA-bd"/>
</dbReference>
<dbReference type="PROSITE" id="PS00632">
    <property type="entry name" value="RIBOSOMAL_S4"/>
    <property type="match status" value="1"/>
</dbReference>
<protein>
    <submittedName>
        <fullName evidence="8">30S ribosomal protein S4</fullName>
    </submittedName>
</protein>
<comment type="similarity">
    <text evidence="1">Belongs to the universal ribosomal protein uS4 family.</text>
</comment>
<keyword evidence="3 6" id="KW-0694">RNA-binding</keyword>
<keyword evidence="8" id="KW-0496">Mitochondrion</keyword>
<evidence type="ECO:0000256" key="6">
    <source>
        <dbReference type="PROSITE-ProRule" id="PRU00182"/>
    </source>
</evidence>
<feature type="domain" description="RNA-binding S4" evidence="7">
    <location>
        <begin position="66"/>
        <end position="126"/>
    </location>
</feature>
<dbReference type="PROSITE" id="PS50889">
    <property type="entry name" value="S4"/>
    <property type="match status" value="1"/>
</dbReference>
<dbReference type="AlphaFoldDB" id="A0A096XTW2"/>
<dbReference type="RefSeq" id="YP_009350048.1">
    <property type="nucleotide sequence ID" value="NC_034004.1"/>
</dbReference>
<dbReference type="Pfam" id="PF01479">
    <property type="entry name" value="S4"/>
    <property type="match status" value="1"/>
</dbReference>
<dbReference type="InterPro" id="IPR018079">
    <property type="entry name" value="Ribosomal_uS4_CS"/>
</dbReference>
<name>A0A096XTW2_9EUKA</name>
<evidence type="ECO:0000259" key="7">
    <source>
        <dbReference type="SMART" id="SM00363"/>
    </source>
</evidence>
<organism evidence="8">
    <name type="scientific">Spongospora subterranea</name>
    <dbReference type="NCBI Taxonomy" id="70186"/>
    <lineage>
        <taxon>Eukaryota</taxon>
        <taxon>Sar</taxon>
        <taxon>Rhizaria</taxon>
        <taxon>Endomyxa</taxon>
        <taxon>Phytomyxea</taxon>
        <taxon>Plasmodiophorida</taxon>
        <taxon>Plasmodiophoridae</taxon>
        <taxon>Spongospora</taxon>
    </lineage>
</organism>
<dbReference type="GO" id="GO:0019843">
    <property type="term" value="F:rRNA binding"/>
    <property type="evidence" value="ECO:0007669"/>
    <property type="project" value="UniProtKB-KW"/>
</dbReference>
<dbReference type="GeneID" id="31086227"/>
<dbReference type="EMBL" id="KF738139">
    <property type="protein sequence ID" value="AIK19919.1"/>
    <property type="molecule type" value="Genomic_DNA"/>
</dbReference>
<evidence type="ECO:0000256" key="3">
    <source>
        <dbReference type="ARBA" id="ARBA00022884"/>
    </source>
</evidence>
<dbReference type="SMART" id="SM00363">
    <property type="entry name" value="S4"/>
    <property type="match status" value="1"/>
</dbReference>
<dbReference type="InterPro" id="IPR036986">
    <property type="entry name" value="S4_RNA-bd_sf"/>
</dbReference>
<dbReference type="GO" id="GO:0005840">
    <property type="term" value="C:ribosome"/>
    <property type="evidence" value="ECO:0007669"/>
    <property type="project" value="UniProtKB-KW"/>
</dbReference>
<geneLocation type="mitochondrion" evidence="8"/>
<evidence type="ECO:0000256" key="2">
    <source>
        <dbReference type="ARBA" id="ARBA00022730"/>
    </source>
</evidence>
<dbReference type="CDD" id="cd00165">
    <property type="entry name" value="S4"/>
    <property type="match status" value="1"/>
</dbReference>
<accession>A0A096XTW2</accession>
<sequence length="202" mass="23867">MQSTSLTKFKKNSKLIRLTKLYFDLLKTKHLLNFFIGGLKRHQLLNLYQVASTRQLFLSFLSRLEYRIEVILVKSGFVLTGKQAKQLVLHNKVCVNNKKIKSCLVALKVCDRISLSNLYITKYKLSLICNLYKTSFFLIFKEKKINKKIAIQRIFGYFKFPCFLEINFKTSTIYIVKKPVLQEFFLPKILSLYDFNQLHFIL</sequence>
<proteinExistence type="inferred from homology"/>
<evidence type="ECO:0000256" key="4">
    <source>
        <dbReference type="ARBA" id="ARBA00022980"/>
    </source>
</evidence>
<evidence type="ECO:0000313" key="8">
    <source>
        <dbReference type="EMBL" id="AIK19919.1"/>
    </source>
</evidence>
<gene>
    <name evidence="8" type="primary">rps4</name>
</gene>
<dbReference type="SUPFAM" id="SSF55174">
    <property type="entry name" value="Alpha-L RNA-binding motif"/>
    <property type="match status" value="1"/>
</dbReference>
<reference evidence="8" key="2">
    <citation type="journal article" date="2014" name="Mitochondrial DNA">
        <title>Mitochondrial genome sequence of the potato powdery scab pathogen Spongospora subterranea.</title>
        <authorList>
            <person name="Gutierrez P."/>
            <person name="Bulman S."/>
            <person name="Alzate J."/>
            <person name="Ortiz M.C."/>
            <person name="Marin M."/>
        </authorList>
    </citation>
    <scope>NUCLEOTIDE SEQUENCE</scope>
</reference>
<keyword evidence="4 8" id="KW-0689">Ribosomal protein</keyword>
<evidence type="ECO:0000256" key="1">
    <source>
        <dbReference type="ARBA" id="ARBA00007465"/>
    </source>
</evidence>
<reference evidence="8" key="1">
    <citation type="submission" date="2013-10" db="EMBL/GenBank/DDBJ databases">
        <authorList>
            <person name="Gutierrez P.A."/>
            <person name="Alzate J.F."/>
            <person name="Mauricio M."/>
        </authorList>
    </citation>
    <scope>NUCLEOTIDE SEQUENCE</scope>
</reference>
<dbReference type="GO" id="GO:1990904">
    <property type="term" value="C:ribonucleoprotein complex"/>
    <property type="evidence" value="ECO:0007669"/>
    <property type="project" value="UniProtKB-KW"/>
</dbReference>
<dbReference type="Gene3D" id="3.10.290.10">
    <property type="entry name" value="RNA-binding S4 domain"/>
    <property type="match status" value="1"/>
</dbReference>
<dbReference type="Gene3D" id="1.10.1050.10">
    <property type="entry name" value="Ribosomal Protein S4 Delta 41, Chain A, domain 1"/>
    <property type="match status" value="1"/>
</dbReference>
<keyword evidence="2 6" id="KW-0699">rRNA-binding</keyword>
<keyword evidence="5" id="KW-0687">Ribonucleoprotein</keyword>